<name>A0A1S2M0T3_9BACI</name>
<dbReference type="Pfam" id="PF03413">
    <property type="entry name" value="PepSY"/>
    <property type="match status" value="1"/>
</dbReference>
<organism evidence="2 4">
    <name type="scientific">Anaerobacillus alkalidiazotrophicus</name>
    <dbReference type="NCBI Taxonomy" id="472963"/>
    <lineage>
        <taxon>Bacteria</taxon>
        <taxon>Bacillati</taxon>
        <taxon>Bacillota</taxon>
        <taxon>Bacilli</taxon>
        <taxon>Bacillales</taxon>
        <taxon>Bacillaceae</taxon>
        <taxon>Anaerobacillus</taxon>
    </lineage>
</organism>
<dbReference type="RefSeq" id="WP_071389822.1">
    <property type="nucleotide sequence ID" value="NZ_MLQS01000017.1"/>
</dbReference>
<keyword evidence="4" id="KW-1185">Reference proteome</keyword>
<protein>
    <submittedName>
        <fullName evidence="2">Peptidase M4</fullName>
    </submittedName>
</protein>
<feature type="domain" description="PepSY" evidence="1">
    <location>
        <begin position="29"/>
        <end position="98"/>
    </location>
</feature>
<dbReference type="EMBL" id="MLQS01000030">
    <property type="protein sequence ID" value="OIJ18206.1"/>
    <property type="molecule type" value="Genomic_DNA"/>
</dbReference>
<dbReference type="EMBL" id="MLQS01000017">
    <property type="protein sequence ID" value="OIJ19685.1"/>
    <property type="molecule type" value="Genomic_DNA"/>
</dbReference>
<dbReference type="Proteomes" id="UP000180057">
    <property type="component" value="Unassembled WGS sequence"/>
</dbReference>
<proteinExistence type="predicted"/>
<dbReference type="OrthoDB" id="2989832at2"/>
<reference evidence="2 4" key="1">
    <citation type="submission" date="2016-10" db="EMBL/GenBank/DDBJ databases">
        <title>Draft genome sequences of four alkaliphilic bacteria belonging to the Anaerobacillus genus.</title>
        <authorList>
            <person name="Bassil N.M."/>
            <person name="Lloyd J.R."/>
        </authorList>
    </citation>
    <scope>NUCLEOTIDE SEQUENCE [LARGE SCALE GENOMIC DNA]</scope>
    <source>
        <strain evidence="2 4">DSM 22531</strain>
    </source>
</reference>
<dbReference type="STRING" id="472963.BKP45_11515"/>
<sequence length="106" mass="11809">MSIKRFLIGLGIGFVVGSVLKDQLIQEYISPEKALRIVKGKVGEQGVVEGSWIHMIPEDFEKKLLNYTVYRGGVSCSIEGDFHQFEFIVDAKTGTVLELSSQDQDT</sequence>
<dbReference type="AlphaFoldDB" id="A0A1S2M0T3"/>
<gene>
    <name evidence="3" type="ORF">BKP45_11515</name>
    <name evidence="2" type="ORF">BKP45_17230</name>
</gene>
<evidence type="ECO:0000313" key="4">
    <source>
        <dbReference type="Proteomes" id="UP000180057"/>
    </source>
</evidence>
<evidence type="ECO:0000313" key="2">
    <source>
        <dbReference type="EMBL" id="OIJ18206.1"/>
    </source>
</evidence>
<evidence type="ECO:0000259" key="1">
    <source>
        <dbReference type="Pfam" id="PF03413"/>
    </source>
</evidence>
<evidence type="ECO:0000313" key="3">
    <source>
        <dbReference type="EMBL" id="OIJ19685.1"/>
    </source>
</evidence>
<comment type="caution">
    <text evidence="2">The sequence shown here is derived from an EMBL/GenBank/DDBJ whole genome shotgun (WGS) entry which is preliminary data.</text>
</comment>
<dbReference type="InterPro" id="IPR025711">
    <property type="entry name" value="PepSY"/>
</dbReference>
<accession>A0A1S2M0T3</accession>